<dbReference type="PANTHER" id="PTHR30419">
    <property type="entry name" value="HTH-TYPE TRANSCRIPTIONAL REGULATOR YBHD"/>
    <property type="match status" value="1"/>
</dbReference>
<dbReference type="OrthoDB" id="9785974at2"/>
<dbReference type="InterPro" id="IPR036390">
    <property type="entry name" value="WH_DNA-bd_sf"/>
</dbReference>
<dbReference type="Pfam" id="PF03466">
    <property type="entry name" value="LysR_substrate"/>
    <property type="match status" value="1"/>
</dbReference>
<name>A0A1Z9YTI6_9GAMM</name>
<dbReference type="InterPro" id="IPR000847">
    <property type="entry name" value="LysR_HTH_N"/>
</dbReference>
<sequence>MRLDLFDLQLLLNIAETGSFSKAAEHAALSVQACSERIKKLEQRFCPLLIRHSSGVQLTPAGQIFVQHARLLLKQYAALQQDISPYLQHQTQHLTLWCNSSAQSEYLPKLLPQYLLQHEHLNIHLKEAESTVIIQNLQQGIAKLGLISDVFDTTGLQTKTFIHDPLVLICPMQHPLCQYASLSLTQTLNYPWIGLMPHHALQQSIDKQLSLLSATIEYRLRLLDFQAIAQVVSTGLGIAIMPAQIAQRLESQYAFRQIALHGKWANRTLQLACQDFMQLPPAHQALSDFLLTQTKDLFL</sequence>
<evidence type="ECO:0000313" key="6">
    <source>
        <dbReference type="EMBL" id="OUY05534.1"/>
    </source>
</evidence>
<dbReference type="GO" id="GO:0003677">
    <property type="term" value="F:DNA binding"/>
    <property type="evidence" value="ECO:0007669"/>
    <property type="project" value="UniProtKB-KW"/>
</dbReference>
<dbReference type="PANTHER" id="PTHR30419:SF2">
    <property type="entry name" value="LYSR FAMILY TRANSCRIPTIONAL REGULATOR"/>
    <property type="match status" value="1"/>
</dbReference>
<gene>
    <name evidence="6" type="ORF">CAP51_16955</name>
</gene>
<keyword evidence="4" id="KW-0804">Transcription</keyword>
<reference evidence="6 7" key="1">
    <citation type="submission" date="2017-05" db="EMBL/GenBank/DDBJ databases">
        <title>Acinetobacter populi ANC 5415 (= PBJ7), whole genome shotgun sequencing project.</title>
        <authorList>
            <person name="Nemec A."/>
            <person name="Radolfova-Krizova L."/>
        </authorList>
    </citation>
    <scope>NUCLEOTIDE SEQUENCE [LARGE SCALE GENOMIC DNA]</scope>
    <source>
        <strain evidence="6 7">PBJ7</strain>
    </source>
</reference>
<evidence type="ECO:0000256" key="2">
    <source>
        <dbReference type="ARBA" id="ARBA00023015"/>
    </source>
</evidence>
<keyword evidence="2" id="KW-0805">Transcription regulation</keyword>
<evidence type="ECO:0000256" key="1">
    <source>
        <dbReference type="ARBA" id="ARBA00009437"/>
    </source>
</evidence>
<accession>A0A1Z9YTI6</accession>
<dbReference type="InterPro" id="IPR005119">
    <property type="entry name" value="LysR_subst-bd"/>
</dbReference>
<comment type="caution">
    <text evidence="6">The sequence shown here is derived from an EMBL/GenBank/DDBJ whole genome shotgun (WGS) entry which is preliminary data.</text>
</comment>
<evidence type="ECO:0000259" key="5">
    <source>
        <dbReference type="PROSITE" id="PS50931"/>
    </source>
</evidence>
<feature type="domain" description="HTH lysR-type" evidence="5">
    <location>
        <begin position="1"/>
        <end position="59"/>
    </location>
</feature>
<dbReference type="Gene3D" id="1.10.10.10">
    <property type="entry name" value="Winged helix-like DNA-binding domain superfamily/Winged helix DNA-binding domain"/>
    <property type="match status" value="1"/>
</dbReference>
<evidence type="ECO:0000256" key="4">
    <source>
        <dbReference type="ARBA" id="ARBA00023163"/>
    </source>
</evidence>
<dbReference type="Gene3D" id="3.40.190.290">
    <property type="match status" value="1"/>
</dbReference>
<evidence type="ECO:0000256" key="3">
    <source>
        <dbReference type="ARBA" id="ARBA00023125"/>
    </source>
</evidence>
<dbReference type="GO" id="GO:0003700">
    <property type="term" value="F:DNA-binding transcription factor activity"/>
    <property type="evidence" value="ECO:0007669"/>
    <property type="project" value="InterPro"/>
</dbReference>
<dbReference type="Pfam" id="PF00126">
    <property type="entry name" value="HTH_1"/>
    <property type="match status" value="1"/>
</dbReference>
<keyword evidence="3" id="KW-0238">DNA-binding</keyword>
<proteinExistence type="inferred from homology"/>
<dbReference type="Proteomes" id="UP000196536">
    <property type="component" value="Unassembled WGS sequence"/>
</dbReference>
<dbReference type="SUPFAM" id="SSF53850">
    <property type="entry name" value="Periplasmic binding protein-like II"/>
    <property type="match status" value="1"/>
</dbReference>
<dbReference type="GO" id="GO:0005829">
    <property type="term" value="C:cytosol"/>
    <property type="evidence" value="ECO:0007669"/>
    <property type="project" value="TreeGrafter"/>
</dbReference>
<dbReference type="InterPro" id="IPR050950">
    <property type="entry name" value="HTH-type_LysR_regulators"/>
</dbReference>
<organism evidence="6 7">
    <name type="scientific">Acinetobacter populi</name>
    <dbReference type="NCBI Taxonomy" id="1582270"/>
    <lineage>
        <taxon>Bacteria</taxon>
        <taxon>Pseudomonadati</taxon>
        <taxon>Pseudomonadota</taxon>
        <taxon>Gammaproteobacteria</taxon>
        <taxon>Moraxellales</taxon>
        <taxon>Moraxellaceae</taxon>
        <taxon>Acinetobacter</taxon>
    </lineage>
</organism>
<dbReference type="RefSeq" id="WP_087621950.1">
    <property type="nucleotide sequence ID" value="NZ_NEXX01000009.1"/>
</dbReference>
<dbReference type="EMBL" id="NEXX01000009">
    <property type="protein sequence ID" value="OUY05534.1"/>
    <property type="molecule type" value="Genomic_DNA"/>
</dbReference>
<comment type="similarity">
    <text evidence="1">Belongs to the LysR transcriptional regulatory family.</text>
</comment>
<dbReference type="SUPFAM" id="SSF46785">
    <property type="entry name" value="Winged helix' DNA-binding domain"/>
    <property type="match status" value="1"/>
</dbReference>
<dbReference type="PROSITE" id="PS50931">
    <property type="entry name" value="HTH_LYSR"/>
    <property type="match status" value="1"/>
</dbReference>
<evidence type="ECO:0000313" key="7">
    <source>
        <dbReference type="Proteomes" id="UP000196536"/>
    </source>
</evidence>
<dbReference type="InterPro" id="IPR036388">
    <property type="entry name" value="WH-like_DNA-bd_sf"/>
</dbReference>
<dbReference type="AlphaFoldDB" id="A0A1Z9YTI6"/>
<keyword evidence="7" id="KW-1185">Reference proteome</keyword>
<protein>
    <submittedName>
        <fullName evidence="6">Transcriptional regulator</fullName>
    </submittedName>
</protein>